<sequence length="122" mass="13467">MAALRGLSKSFQEIIICHSNPNNSASQLFFSRGIASKLFIKGLSFTSTEKSLAETFSKFGEVVEAKIIRDRISNKSKGFGYVTFTMEDEAQKALMEMNGKVVNGRPVFVDNVRPKSGGIPRK</sequence>
<dbReference type="GO" id="GO:0003723">
    <property type="term" value="F:RNA binding"/>
    <property type="evidence" value="ECO:0007669"/>
    <property type="project" value="UniProtKB-UniRule"/>
</dbReference>
<dbReference type="Pfam" id="PF00076">
    <property type="entry name" value="RRM_1"/>
    <property type="match status" value="1"/>
</dbReference>
<keyword evidence="1 2" id="KW-0694">RNA-binding</keyword>
<dbReference type="InterPro" id="IPR000504">
    <property type="entry name" value="RRM_dom"/>
</dbReference>
<dbReference type="AlphaFoldDB" id="A0A067KA53"/>
<feature type="domain" description="RRM" evidence="3">
    <location>
        <begin position="36"/>
        <end position="114"/>
    </location>
</feature>
<evidence type="ECO:0000256" key="2">
    <source>
        <dbReference type="PROSITE-ProRule" id="PRU00176"/>
    </source>
</evidence>
<dbReference type="SUPFAM" id="SSF54928">
    <property type="entry name" value="RNA-binding domain, RBD"/>
    <property type="match status" value="1"/>
</dbReference>
<name>A0A067KA53_JATCU</name>
<dbReference type="InterPro" id="IPR052462">
    <property type="entry name" value="SLIRP/GR-RBP-like"/>
</dbReference>
<proteinExistence type="predicted"/>
<gene>
    <name evidence="4" type="ORF">JCGZ_13563</name>
</gene>
<reference evidence="4 5" key="1">
    <citation type="journal article" date="2014" name="PLoS ONE">
        <title>Global Analysis of Gene Expression Profiles in Physic Nut (Jatropha curcas L.) Seedlings Exposed to Salt Stress.</title>
        <authorList>
            <person name="Zhang L."/>
            <person name="Zhang C."/>
            <person name="Wu P."/>
            <person name="Chen Y."/>
            <person name="Li M."/>
            <person name="Jiang H."/>
            <person name="Wu G."/>
        </authorList>
    </citation>
    <scope>NUCLEOTIDE SEQUENCE [LARGE SCALE GENOMIC DNA]</scope>
    <source>
        <strain evidence="5">cv. GZQX0401</strain>
        <tissue evidence="4">Young leaves</tissue>
    </source>
</reference>
<evidence type="ECO:0000313" key="4">
    <source>
        <dbReference type="EMBL" id="KDP33116.1"/>
    </source>
</evidence>
<keyword evidence="5" id="KW-1185">Reference proteome</keyword>
<dbReference type="EMBL" id="KK914560">
    <property type="protein sequence ID" value="KDP33116.1"/>
    <property type="molecule type" value="Genomic_DNA"/>
</dbReference>
<evidence type="ECO:0000256" key="1">
    <source>
        <dbReference type="ARBA" id="ARBA00022884"/>
    </source>
</evidence>
<dbReference type="PROSITE" id="PS50102">
    <property type="entry name" value="RRM"/>
    <property type="match status" value="1"/>
</dbReference>
<evidence type="ECO:0000313" key="5">
    <source>
        <dbReference type="Proteomes" id="UP000027138"/>
    </source>
</evidence>
<dbReference type="PANTHER" id="PTHR48027">
    <property type="entry name" value="HETEROGENEOUS NUCLEAR RIBONUCLEOPROTEIN 87F-RELATED"/>
    <property type="match status" value="1"/>
</dbReference>
<organism evidence="4 5">
    <name type="scientific">Jatropha curcas</name>
    <name type="common">Barbados nut</name>
    <dbReference type="NCBI Taxonomy" id="180498"/>
    <lineage>
        <taxon>Eukaryota</taxon>
        <taxon>Viridiplantae</taxon>
        <taxon>Streptophyta</taxon>
        <taxon>Embryophyta</taxon>
        <taxon>Tracheophyta</taxon>
        <taxon>Spermatophyta</taxon>
        <taxon>Magnoliopsida</taxon>
        <taxon>eudicotyledons</taxon>
        <taxon>Gunneridae</taxon>
        <taxon>Pentapetalae</taxon>
        <taxon>rosids</taxon>
        <taxon>fabids</taxon>
        <taxon>Malpighiales</taxon>
        <taxon>Euphorbiaceae</taxon>
        <taxon>Crotonoideae</taxon>
        <taxon>Jatropheae</taxon>
        <taxon>Jatropha</taxon>
    </lineage>
</organism>
<protein>
    <recommendedName>
        <fullName evidence="3">RRM domain-containing protein</fullName>
    </recommendedName>
</protein>
<dbReference type="InterPro" id="IPR035979">
    <property type="entry name" value="RBD_domain_sf"/>
</dbReference>
<evidence type="ECO:0000259" key="3">
    <source>
        <dbReference type="PROSITE" id="PS50102"/>
    </source>
</evidence>
<dbReference type="Gene3D" id="3.30.70.330">
    <property type="match status" value="1"/>
</dbReference>
<dbReference type="InterPro" id="IPR012677">
    <property type="entry name" value="Nucleotide-bd_a/b_plait_sf"/>
</dbReference>
<dbReference type="Proteomes" id="UP000027138">
    <property type="component" value="Unassembled WGS sequence"/>
</dbReference>
<accession>A0A067KA53</accession>
<dbReference type="OrthoDB" id="439808at2759"/>
<dbReference type="SMART" id="SM00360">
    <property type="entry name" value="RRM"/>
    <property type="match status" value="1"/>
</dbReference>
<dbReference type="STRING" id="180498.A0A067KA53"/>